<organism evidence="1">
    <name type="scientific">viral metagenome</name>
    <dbReference type="NCBI Taxonomy" id="1070528"/>
    <lineage>
        <taxon>unclassified sequences</taxon>
        <taxon>metagenomes</taxon>
        <taxon>organismal metagenomes</taxon>
    </lineage>
</organism>
<dbReference type="AlphaFoldDB" id="A0A6C0L0Y6"/>
<proteinExistence type="predicted"/>
<protein>
    <recommendedName>
        <fullName evidence="2">Glycosyltransferase 2-like domain-containing protein</fullName>
    </recommendedName>
</protein>
<accession>A0A6C0L0Y6</accession>
<dbReference type="SUPFAM" id="SSF53448">
    <property type="entry name" value="Nucleotide-diphospho-sugar transferases"/>
    <property type="match status" value="1"/>
</dbReference>
<dbReference type="InterPro" id="IPR029044">
    <property type="entry name" value="Nucleotide-diphossugar_trans"/>
</dbReference>
<name>A0A6C0L0Y6_9ZZZZ</name>
<dbReference type="Gene3D" id="3.90.550.10">
    <property type="entry name" value="Spore Coat Polysaccharide Biosynthesis Protein SpsA, Chain A"/>
    <property type="match status" value="1"/>
</dbReference>
<reference evidence="1" key="1">
    <citation type="journal article" date="2020" name="Nature">
        <title>Giant virus diversity and host interactions through global metagenomics.</title>
        <authorList>
            <person name="Schulz F."/>
            <person name="Roux S."/>
            <person name="Paez-Espino D."/>
            <person name="Jungbluth S."/>
            <person name="Walsh D.A."/>
            <person name="Denef V.J."/>
            <person name="McMahon K.D."/>
            <person name="Konstantinidis K.T."/>
            <person name="Eloe-Fadrosh E.A."/>
            <person name="Kyrpides N.C."/>
            <person name="Woyke T."/>
        </authorList>
    </citation>
    <scope>NUCLEOTIDE SEQUENCE</scope>
    <source>
        <strain evidence="1">GVMAG-S-3300013286-35</strain>
    </source>
</reference>
<dbReference type="EMBL" id="MN741001">
    <property type="protein sequence ID" value="QHU22218.1"/>
    <property type="molecule type" value="Genomic_DNA"/>
</dbReference>
<evidence type="ECO:0000313" key="1">
    <source>
        <dbReference type="EMBL" id="QHU22218.1"/>
    </source>
</evidence>
<sequence>MDQASVCIIGACRDIEPYIHSVLENITTISSWWASSKIVIFENDSKDTTPTLLHDWISLSNNRILVQESNLDAVYPLRTARLAYIRNKLLKYVTPSFDYMLMIDMDDIFNWPVKKESFDSCFSIENWDVITANSNYCKTWHRNGYYDIWALRVPNVIEFDCWAEHHILMHKGYSHEAALQKIGFNHMDYMNTIKVPINVNSAFNGAMICKVSFIKPCCEFIGLEPTHGNGMVCEHVSFQSCLRSHGARIVYNPDFII</sequence>
<evidence type="ECO:0008006" key="2">
    <source>
        <dbReference type="Google" id="ProtNLM"/>
    </source>
</evidence>